<dbReference type="CDD" id="cd07983">
    <property type="entry name" value="LPLAT_DUF374-like"/>
    <property type="match status" value="1"/>
</dbReference>
<keyword evidence="3" id="KW-1185">Reference proteome</keyword>
<name>A0A4R4DV22_9PROT</name>
<dbReference type="RefSeq" id="WP_132284542.1">
    <property type="nucleotide sequence ID" value="NZ_SKBM01000002.1"/>
</dbReference>
<comment type="caution">
    <text evidence="2">The sequence shown here is derived from an EMBL/GenBank/DDBJ whole genome shotgun (WGS) entry which is preliminary data.</text>
</comment>
<dbReference type="AlphaFoldDB" id="A0A4R4DV22"/>
<sequence length="240" mass="26079">MFRRLIRSEAAQAAFARLLGLYLALVYRTTRWTVLGEAVLHAALRDAEGRPRPVIAAFWHERLPMMPMLWQEARRRVPGLRGRQAHVLVSRHRDGRFIGAVVRRFDLAMVHASTNRGGATGMRVLLRMLARGDVVVITPDGPRGPRRVAAPGVAQLAAVSGLPVMAVAARTTRARVLPSWDRMLLPLPFARGVLVVRPLVAVDRDAPLAALPAIEAALNAACEEADAWVAAPAAARTALA</sequence>
<feature type="domain" description="DUF374" evidence="1">
    <location>
        <begin position="81"/>
        <end position="146"/>
    </location>
</feature>
<dbReference type="Proteomes" id="UP000295023">
    <property type="component" value="Unassembled WGS sequence"/>
</dbReference>
<evidence type="ECO:0000313" key="2">
    <source>
        <dbReference type="EMBL" id="TCZ66133.1"/>
    </source>
</evidence>
<accession>A0A4R4DV22</accession>
<dbReference type="EMBL" id="SKBM01000002">
    <property type="protein sequence ID" value="TCZ66133.1"/>
    <property type="molecule type" value="Genomic_DNA"/>
</dbReference>
<dbReference type="OrthoDB" id="9810508at2"/>
<dbReference type="InterPro" id="IPR007172">
    <property type="entry name" value="DUF374"/>
</dbReference>
<evidence type="ECO:0000313" key="3">
    <source>
        <dbReference type="Proteomes" id="UP000295023"/>
    </source>
</evidence>
<evidence type="ECO:0000259" key="1">
    <source>
        <dbReference type="Pfam" id="PF04028"/>
    </source>
</evidence>
<gene>
    <name evidence="2" type="ORF">EXY23_03400</name>
</gene>
<proteinExistence type="predicted"/>
<reference evidence="2 3" key="1">
    <citation type="submission" date="2019-03" db="EMBL/GenBank/DDBJ databases">
        <title>Paracraurococcus aquatilis NE82 genome sequence.</title>
        <authorList>
            <person name="Zhao Y."/>
            <person name="Du Z."/>
        </authorList>
    </citation>
    <scope>NUCLEOTIDE SEQUENCE [LARGE SCALE GENOMIC DNA]</scope>
    <source>
        <strain evidence="2 3">NE82</strain>
    </source>
</reference>
<dbReference type="Pfam" id="PF04028">
    <property type="entry name" value="DUF374"/>
    <property type="match status" value="1"/>
</dbReference>
<organism evidence="2 3">
    <name type="scientific">Roseicella aquatilis</name>
    <dbReference type="NCBI Taxonomy" id="2527868"/>
    <lineage>
        <taxon>Bacteria</taxon>
        <taxon>Pseudomonadati</taxon>
        <taxon>Pseudomonadota</taxon>
        <taxon>Alphaproteobacteria</taxon>
        <taxon>Acetobacterales</taxon>
        <taxon>Roseomonadaceae</taxon>
        <taxon>Roseicella</taxon>
    </lineage>
</organism>
<protein>
    <submittedName>
        <fullName evidence="2">DUF374 domain-containing protein</fullName>
    </submittedName>
</protein>